<dbReference type="EMBL" id="LGUA01000150">
    <property type="protein sequence ID" value="OAX83653.1"/>
    <property type="molecule type" value="Genomic_DNA"/>
</dbReference>
<dbReference type="Proteomes" id="UP000091918">
    <property type="component" value="Unassembled WGS sequence"/>
</dbReference>
<evidence type="ECO:0000313" key="1">
    <source>
        <dbReference type="EMBL" id="OAX83653.1"/>
    </source>
</evidence>
<proteinExistence type="predicted"/>
<reference evidence="1 2" key="1">
    <citation type="submission" date="2015-07" db="EMBL/GenBank/DDBJ databases">
        <title>Emmonsia species relationships and genome sequence.</title>
        <authorList>
            <person name="Cuomo C.A."/>
            <person name="Schwartz I.S."/>
            <person name="Kenyon C."/>
            <person name="de Hoog G.S."/>
            <person name="Govender N.P."/>
            <person name="Botha A."/>
            <person name="Moreno L."/>
            <person name="de Vries M."/>
            <person name="Munoz J.F."/>
            <person name="Stielow J.B."/>
        </authorList>
    </citation>
    <scope>NUCLEOTIDE SEQUENCE [LARGE SCALE GENOMIC DNA]</scope>
    <source>
        <strain evidence="1 2">CBS 136260</strain>
    </source>
</reference>
<gene>
    <name evidence="1" type="ORF">ACJ72_01984</name>
</gene>
<evidence type="ECO:0000313" key="2">
    <source>
        <dbReference type="Proteomes" id="UP000091918"/>
    </source>
</evidence>
<sequence length="229" mass="25394">MLLRQILSWVRCVMCDELKRDLQGSRSSCAPPHSTHKNWRTADLSHHLRVCYLVIFLASPDISESQRTGLSQLVSPKKDNPINPFAGDSNFKDEKLSDDTGELRVEKGLTEQVLAKMFPDRGSDRTEYFGHRIDLKHAILESAPKAGGTVQRGTSFSVMAFTAIDKRSEIRPKKFSLASHTPHSFVHKLYGPLGVSQGCSLCDDDQGKGGEILFLARHSLFNGGILAKS</sequence>
<organism evidence="1 2">
    <name type="scientific">Emergomyces africanus</name>
    <dbReference type="NCBI Taxonomy" id="1955775"/>
    <lineage>
        <taxon>Eukaryota</taxon>
        <taxon>Fungi</taxon>
        <taxon>Dikarya</taxon>
        <taxon>Ascomycota</taxon>
        <taxon>Pezizomycotina</taxon>
        <taxon>Eurotiomycetes</taxon>
        <taxon>Eurotiomycetidae</taxon>
        <taxon>Onygenales</taxon>
        <taxon>Ajellomycetaceae</taxon>
        <taxon>Emergomyces</taxon>
    </lineage>
</organism>
<dbReference type="AlphaFoldDB" id="A0A1B7P3R5"/>
<accession>A0A1B7P3R5</accession>
<name>A0A1B7P3R5_9EURO</name>
<keyword evidence="2" id="KW-1185">Reference proteome</keyword>
<comment type="caution">
    <text evidence="1">The sequence shown here is derived from an EMBL/GenBank/DDBJ whole genome shotgun (WGS) entry which is preliminary data.</text>
</comment>
<protein>
    <submittedName>
        <fullName evidence="1">Uncharacterized protein</fullName>
    </submittedName>
</protein>